<evidence type="ECO:0000313" key="19">
    <source>
        <dbReference type="EMBL" id="CAD8553385.1"/>
    </source>
</evidence>
<evidence type="ECO:0000256" key="16">
    <source>
        <dbReference type="RuleBase" id="RU361153"/>
    </source>
</evidence>
<evidence type="ECO:0000256" key="14">
    <source>
        <dbReference type="ARBA" id="ARBA00038929"/>
    </source>
</evidence>
<dbReference type="GO" id="GO:0071555">
    <property type="term" value="P:cell wall organization"/>
    <property type="evidence" value="ECO:0007669"/>
    <property type="project" value="UniProtKB-KW"/>
</dbReference>
<dbReference type="GO" id="GO:0005576">
    <property type="term" value="C:extracellular region"/>
    <property type="evidence" value="ECO:0007669"/>
    <property type="project" value="TreeGrafter"/>
</dbReference>
<dbReference type="InterPro" id="IPR001547">
    <property type="entry name" value="Glyco_hydro_5"/>
</dbReference>
<dbReference type="Pfam" id="PF00150">
    <property type="entry name" value="Cellulase"/>
    <property type="match status" value="1"/>
</dbReference>
<keyword evidence="7 17" id="KW-1133">Transmembrane helix</keyword>
<evidence type="ECO:0000256" key="13">
    <source>
        <dbReference type="ARBA" id="ARBA00037126"/>
    </source>
</evidence>
<keyword evidence="6" id="KW-0735">Signal-anchor</keyword>
<keyword evidence="8 17" id="KW-0472">Membrane</keyword>
<dbReference type="EMBL" id="HBER01057467">
    <property type="protein sequence ID" value="CAD8553385.1"/>
    <property type="molecule type" value="Transcribed_RNA"/>
</dbReference>
<comment type="similarity">
    <text evidence="2 16">Belongs to the glycosyl hydrolase 5 (cellulase A) family.</text>
</comment>
<dbReference type="GO" id="GO:0009251">
    <property type="term" value="P:glucan catabolic process"/>
    <property type="evidence" value="ECO:0007669"/>
    <property type="project" value="TreeGrafter"/>
</dbReference>
<feature type="domain" description="Glycoside hydrolase family 5" evidence="18">
    <location>
        <begin position="106"/>
        <end position="359"/>
    </location>
</feature>
<feature type="transmembrane region" description="Helical" evidence="17">
    <location>
        <begin position="510"/>
        <end position="529"/>
    </location>
</feature>
<evidence type="ECO:0000256" key="2">
    <source>
        <dbReference type="ARBA" id="ARBA00005641"/>
    </source>
</evidence>
<evidence type="ECO:0000256" key="1">
    <source>
        <dbReference type="ARBA" id="ARBA00004401"/>
    </source>
</evidence>
<dbReference type="GO" id="GO:0004338">
    <property type="term" value="F:glucan exo-1,3-beta-glucosidase activity"/>
    <property type="evidence" value="ECO:0007669"/>
    <property type="project" value="UniProtKB-EC"/>
</dbReference>
<sequence>MMRALGILIGIAAGSTVLSVLAELASMIGSQSSPFYFSGATLSKRASALRGVNLGGWLVLEPYITPSLFYAFMYDAPPVIDERSLCARLGAFRAREVLDHFRERWVTESTFRDIRDAGLNVVRVPFGFWVFGDVPGFCEGVPSIEHLDRAVDYADRYGLQLVLDLHSAPPTQNGMDHSGTSTRMAGDMHRPPLAQQLGRRPFDGAAWLRDENVAVVHSVLQRIGARYGSRRSVVRVGMINEPMLMNRDWCGRNCPIDIAALVRFYEHAWAVLQRVLPERVRPVLDIGLGGNARVWRAARLPVSLRNGLIDIHVYQAWNFDGMRVPQVTHLRNVGCQTAATIDEVNGATSLRVVVGEWSLARTECIMWLNGVGFTPTRPATCSRVRCPQEYGQLREGVAVPGGPDADGLCPVGLLPEQGAPPGPFAPNEFYSLLADFSMASAEGSVGASGWLFWNFRNEVGDPRWSFFDARARGWFPANLSVGAYLPRAPDCAVGDVLGLTISTLDSVSEIFMRIALICAALASIFCCVVRPKAIRSAQKSLMLG</sequence>
<evidence type="ECO:0000256" key="3">
    <source>
        <dbReference type="ARBA" id="ARBA00022475"/>
    </source>
</evidence>
<accession>A0A7S0P5Q7</accession>
<dbReference type="Gene3D" id="3.20.20.80">
    <property type="entry name" value="Glycosidases"/>
    <property type="match status" value="1"/>
</dbReference>
<dbReference type="GO" id="GO:0009986">
    <property type="term" value="C:cell surface"/>
    <property type="evidence" value="ECO:0007669"/>
    <property type="project" value="TreeGrafter"/>
</dbReference>
<evidence type="ECO:0000256" key="15">
    <source>
        <dbReference type="ARBA" id="ARBA00041260"/>
    </source>
</evidence>
<evidence type="ECO:0000259" key="18">
    <source>
        <dbReference type="Pfam" id="PF00150"/>
    </source>
</evidence>
<comment type="function">
    <text evidence="13">Glucosidase involved in the degradation of cellulosic biomass. Active on lichenan.</text>
</comment>
<evidence type="ECO:0000256" key="12">
    <source>
        <dbReference type="ARBA" id="ARBA00036824"/>
    </source>
</evidence>
<gene>
    <name evidence="19" type="ORF">CLEP1334_LOCUS28676</name>
</gene>
<organism evidence="19">
    <name type="scientific">Calcidiscus leptoporus</name>
    <dbReference type="NCBI Taxonomy" id="127549"/>
    <lineage>
        <taxon>Eukaryota</taxon>
        <taxon>Haptista</taxon>
        <taxon>Haptophyta</taxon>
        <taxon>Prymnesiophyceae</taxon>
        <taxon>Coccolithales</taxon>
        <taxon>Calcidiscaceae</taxon>
        <taxon>Calcidiscus</taxon>
    </lineage>
</organism>
<comment type="subcellular location">
    <subcellularLocation>
        <location evidence="1">Cell membrane</location>
        <topology evidence="1">Single-pass type II membrane protein</topology>
    </subcellularLocation>
</comment>
<protein>
    <recommendedName>
        <fullName evidence="14">glucan 1,3-beta-glucosidase</fullName>
        <ecNumber evidence="14">3.2.1.58</ecNumber>
    </recommendedName>
    <alternativeName>
        <fullName evidence="15">Exo-1,3-beta-glucanase D</fullName>
    </alternativeName>
</protein>
<comment type="catalytic activity">
    <reaction evidence="12">
        <text>Successive hydrolysis of beta-D-glucose units from the non-reducing ends of (1-&gt;3)-beta-D-glucans, releasing alpha-glucose.</text>
        <dbReference type="EC" id="3.2.1.58"/>
    </reaction>
</comment>
<evidence type="ECO:0000256" key="9">
    <source>
        <dbReference type="ARBA" id="ARBA00023180"/>
    </source>
</evidence>
<evidence type="ECO:0000256" key="4">
    <source>
        <dbReference type="ARBA" id="ARBA00022692"/>
    </source>
</evidence>
<dbReference type="SUPFAM" id="SSF51445">
    <property type="entry name" value="(Trans)glycosidases"/>
    <property type="match status" value="1"/>
</dbReference>
<dbReference type="InterPro" id="IPR050386">
    <property type="entry name" value="Glycosyl_hydrolase_5"/>
</dbReference>
<dbReference type="PANTHER" id="PTHR31297:SF34">
    <property type="entry name" value="GLUCAN 1,3-BETA-GLUCOSIDASE 2"/>
    <property type="match status" value="1"/>
</dbReference>
<dbReference type="InterPro" id="IPR017853">
    <property type="entry name" value="GH"/>
</dbReference>
<proteinExistence type="inferred from homology"/>
<evidence type="ECO:0000256" key="10">
    <source>
        <dbReference type="ARBA" id="ARBA00023295"/>
    </source>
</evidence>
<dbReference type="EC" id="3.2.1.58" evidence="14"/>
<evidence type="ECO:0000256" key="8">
    <source>
        <dbReference type="ARBA" id="ARBA00023136"/>
    </source>
</evidence>
<keyword evidence="10 16" id="KW-0326">Glycosidase</keyword>
<evidence type="ECO:0000256" key="17">
    <source>
        <dbReference type="SAM" id="Phobius"/>
    </source>
</evidence>
<keyword evidence="3" id="KW-1003">Cell membrane</keyword>
<keyword evidence="5 16" id="KW-0378">Hydrolase</keyword>
<keyword evidence="9" id="KW-0325">Glycoprotein</keyword>
<evidence type="ECO:0000256" key="5">
    <source>
        <dbReference type="ARBA" id="ARBA00022801"/>
    </source>
</evidence>
<keyword evidence="11" id="KW-0961">Cell wall biogenesis/degradation</keyword>
<evidence type="ECO:0000256" key="11">
    <source>
        <dbReference type="ARBA" id="ARBA00023316"/>
    </source>
</evidence>
<evidence type="ECO:0000256" key="6">
    <source>
        <dbReference type="ARBA" id="ARBA00022968"/>
    </source>
</evidence>
<dbReference type="PANTHER" id="PTHR31297">
    <property type="entry name" value="GLUCAN ENDO-1,6-BETA-GLUCOSIDASE B"/>
    <property type="match status" value="1"/>
</dbReference>
<name>A0A7S0P5Q7_9EUKA</name>
<keyword evidence="4 17" id="KW-0812">Transmembrane</keyword>
<evidence type="ECO:0000256" key="7">
    <source>
        <dbReference type="ARBA" id="ARBA00022989"/>
    </source>
</evidence>
<reference evidence="19" key="1">
    <citation type="submission" date="2021-01" db="EMBL/GenBank/DDBJ databases">
        <authorList>
            <person name="Corre E."/>
            <person name="Pelletier E."/>
            <person name="Niang G."/>
            <person name="Scheremetjew M."/>
            <person name="Finn R."/>
            <person name="Kale V."/>
            <person name="Holt S."/>
            <person name="Cochrane G."/>
            <person name="Meng A."/>
            <person name="Brown T."/>
            <person name="Cohen L."/>
        </authorList>
    </citation>
    <scope>NUCLEOTIDE SEQUENCE</scope>
    <source>
        <strain evidence="19">RCC1130</strain>
    </source>
</reference>
<dbReference type="AlphaFoldDB" id="A0A7S0P5Q7"/>
<dbReference type="GO" id="GO:0005886">
    <property type="term" value="C:plasma membrane"/>
    <property type="evidence" value="ECO:0007669"/>
    <property type="project" value="UniProtKB-SubCell"/>
</dbReference>